<accession>A0A517QKL6</accession>
<protein>
    <recommendedName>
        <fullName evidence="3">DUF1207 domain-containing protein</fullName>
    </recommendedName>
</protein>
<dbReference type="InterPro" id="IPR009599">
    <property type="entry name" value="DUF1207"/>
</dbReference>
<dbReference type="RefSeq" id="WP_145197267.1">
    <property type="nucleotide sequence ID" value="NZ_CP036267.1"/>
</dbReference>
<sequence length="358" mass="40656">MQKFFSNRRQALLIPCFALMIFLGVLVPVRLGVAQEDHCFPPLALPPVSNFDPEFGASSQPFFYEEFSNNDSLNTHLSGSLENNYHDAQPLSNDSPFYPLYCHQDRSDWRWTFLPQGVLYGTYWASSAEPRMAVKVIEEQAHGSLIDSEIGGRIGFVRFGARNRLEGWQFDLLGGVNLRQDPDVGLDMQATDYRFDLPLTYRNGPHSFKMGYYHVSAHAGDEYLVTNQILTRQNYVRDVFNFGYSYNPTPELRLYGEVGYGFNVDVSEPLEFQFGFDYGPAKVTRIYGAPFLAANVHLKEELNFGGNVAIQAGWAWRGEALAAGILRSGVYFYDGGSSQFAFYQTHETQVGWGLWYDY</sequence>
<dbReference type="KEGG" id="tpol:Mal48_14120"/>
<dbReference type="Proteomes" id="UP000315724">
    <property type="component" value="Chromosome"/>
</dbReference>
<evidence type="ECO:0000313" key="2">
    <source>
        <dbReference type="Proteomes" id="UP000315724"/>
    </source>
</evidence>
<keyword evidence="2" id="KW-1185">Reference proteome</keyword>
<gene>
    <name evidence="1" type="ORF">Mal48_14120</name>
</gene>
<proteinExistence type="predicted"/>
<dbReference type="Pfam" id="PF06727">
    <property type="entry name" value="DUF1207"/>
    <property type="match status" value="1"/>
</dbReference>
<dbReference type="OrthoDB" id="238106at2"/>
<dbReference type="AlphaFoldDB" id="A0A517QKL6"/>
<dbReference type="EMBL" id="CP036267">
    <property type="protein sequence ID" value="QDT32170.1"/>
    <property type="molecule type" value="Genomic_DNA"/>
</dbReference>
<evidence type="ECO:0008006" key="3">
    <source>
        <dbReference type="Google" id="ProtNLM"/>
    </source>
</evidence>
<organism evidence="1 2">
    <name type="scientific">Thalassoglobus polymorphus</name>
    <dbReference type="NCBI Taxonomy" id="2527994"/>
    <lineage>
        <taxon>Bacteria</taxon>
        <taxon>Pseudomonadati</taxon>
        <taxon>Planctomycetota</taxon>
        <taxon>Planctomycetia</taxon>
        <taxon>Planctomycetales</taxon>
        <taxon>Planctomycetaceae</taxon>
        <taxon>Thalassoglobus</taxon>
    </lineage>
</organism>
<evidence type="ECO:0000313" key="1">
    <source>
        <dbReference type="EMBL" id="QDT32170.1"/>
    </source>
</evidence>
<name>A0A517QKL6_9PLAN</name>
<reference evidence="1 2" key="1">
    <citation type="submission" date="2019-02" db="EMBL/GenBank/DDBJ databases">
        <title>Deep-cultivation of Planctomycetes and their phenomic and genomic characterization uncovers novel biology.</title>
        <authorList>
            <person name="Wiegand S."/>
            <person name="Jogler M."/>
            <person name="Boedeker C."/>
            <person name="Pinto D."/>
            <person name="Vollmers J."/>
            <person name="Rivas-Marin E."/>
            <person name="Kohn T."/>
            <person name="Peeters S.H."/>
            <person name="Heuer A."/>
            <person name="Rast P."/>
            <person name="Oberbeckmann S."/>
            <person name="Bunk B."/>
            <person name="Jeske O."/>
            <person name="Meyerdierks A."/>
            <person name="Storesund J.E."/>
            <person name="Kallscheuer N."/>
            <person name="Luecker S."/>
            <person name="Lage O.M."/>
            <person name="Pohl T."/>
            <person name="Merkel B.J."/>
            <person name="Hornburger P."/>
            <person name="Mueller R.-W."/>
            <person name="Bruemmer F."/>
            <person name="Labrenz M."/>
            <person name="Spormann A.M."/>
            <person name="Op den Camp H."/>
            <person name="Overmann J."/>
            <person name="Amann R."/>
            <person name="Jetten M.S.M."/>
            <person name="Mascher T."/>
            <person name="Medema M.H."/>
            <person name="Devos D.P."/>
            <person name="Kaster A.-K."/>
            <person name="Ovreas L."/>
            <person name="Rohde M."/>
            <person name="Galperin M.Y."/>
            <person name="Jogler C."/>
        </authorList>
    </citation>
    <scope>NUCLEOTIDE SEQUENCE [LARGE SCALE GENOMIC DNA]</scope>
    <source>
        <strain evidence="1 2">Mal48</strain>
    </source>
</reference>